<evidence type="ECO:0000313" key="5">
    <source>
        <dbReference type="EMBL" id="KAG7156109.1"/>
    </source>
</evidence>
<dbReference type="Gene3D" id="4.10.400.10">
    <property type="entry name" value="Low-density Lipoprotein Receptor"/>
    <property type="match status" value="1"/>
</dbReference>
<dbReference type="Proteomes" id="UP000747542">
    <property type="component" value="Unassembled WGS sequence"/>
</dbReference>
<evidence type="ECO:0000313" key="6">
    <source>
        <dbReference type="Proteomes" id="UP000747542"/>
    </source>
</evidence>
<reference evidence="5" key="1">
    <citation type="journal article" date="2021" name="Sci. Adv.">
        <title>The American lobster genome reveals insights on longevity, neural, and immune adaptations.</title>
        <authorList>
            <person name="Polinski J.M."/>
            <person name="Zimin A.V."/>
            <person name="Clark K.F."/>
            <person name="Kohn A.B."/>
            <person name="Sadowski N."/>
            <person name="Timp W."/>
            <person name="Ptitsyn A."/>
            <person name="Khanna P."/>
            <person name="Romanova D.Y."/>
            <person name="Williams P."/>
            <person name="Greenwood S.J."/>
            <person name="Moroz L.L."/>
            <person name="Walt D.R."/>
            <person name="Bodnar A.G."/>
        </authorList>
    </citation>
    <scope>NUCLEOTIDE SEQUENCE</scope>
    <source>
        <strain evidence="5">GMGI-L3</strain>
    </source>
</reference>
<feature type="region of interest" description="Disordered" evidence="3">
    <location>
        <begin position="130"/>
        <end position="160"/>
    </location>
</feature>
<dbReference type="PROSITE" id="PS50068">
    <property type="entry name" value="LDLRA_2"/>
    <property type="match status" value="1"/>
</dbReference>
<dbReference type="SUPFAM" id="SSF56436">
    <property type="entry name" value="C-type lectin-like"/>
    <property type="match status" value="1"/>
</dbReference>
<dbReference type="AlphaFoldDB" id="A0A8J5MLS0"/>
<dbReference type="CDD" id="cd00037">
    <property type="entry name" value="CLECT"/>
    <property type="match status" value="1"/>
</dbReference>
<organism evidence="5 6">
    <name type="scientific">Homarus americanus</name>
    <name type="common">American lobster</name>
    <dbReference type="NCBI Taxonomy" id="6706"/>
    <lineage>
        <taxon>Eukaryota</taxon>
        <taxon>Metazoa</taxon>
        <taxon>Ecdysozoa</taxon>
        <taxon>Arthropoda</taxon>
        <taxon>Crustacea</taxon>
        <taxon>Multicrustacea</taxon>
        <taxon>Malacostraca</taxon>
        <taxon>Eumalacostraca</taxon>
        <taxon>Eucarida</taxon>
        <taxon>Decapoda</taxon>
        <taxon>Pleocyemata</taxon>
        <taxon>Astacidea</taxon>
        <taxon>Nephropoidea</taxon>
        <taxon>Nephropidae</taxon>
        <taxon>Homarus</taxon>
    </lineage>
</organism>
<evidence type="ECO:0000259" key="4">
    <source>
        <dbReference type="PROSITE" id="PS50041"/>
    </source>
</evidence>
<dbReference type="InterPro" id="IPR016187">
    <property type="entry name" value="CTDL_fold"/>
</dbReference>
<feature type="compositionally biased region" description="Low complexity" evidence="3">
    <location>
        <begin position="130"/>
        <end position="143"/>
    </location>
</feature>
<dbReference type="PROSITE" id="PS50041">
    <property type="entry name" value="C_TYPE_LECTIN_2"/>
    <property type="match status" value="1"/>
</dbReference>
<sequence>ASWCLVQEPHYSDPGWKGRGVPVETSGCRLEKYIASIELSFLGESIAKSHTTTTNTAHHRFIAVLRISLLLMLCCLWAVSSTPTMATVESIVSERTASAETTFTVLEETTATVLEETTATVLEETTATVLEETTSSEPSTSFTQMGSTDAQTTTSPHETSFSSLSSIFSITESPSTAVPSQATCPESDQIHCGTTDRCTRIRYICDGDNDCGDNSDEASSLCAMLSDGKIQPLHTIQLVTTTLEPTEPTTTEPSIHVRNENWSDEFLLKLNNTIRHPDCPWLYTKVGNQCLSIFFIGSMTWMEARTFCQTIGGELLSINSNLNSFSTVLQHLSQHQVAADFWIGGRYVNETMGWTWIDTSAMPLGSPYWAVRHQETCTQRTITHSILNSTTKANDGKCYNYMQAPTTPPVGHCASLSYEHYHYITDENCFSKRSPLCLLPGEHPKQAL</sequence>
<proteinExistence type="predicted"/>
<feature type="non-terminal residue" evidence="5">
    <location>
        <position position="448"/>
    </location>
</feature>
<feature type="domain" description="C-type lectin" evidence="4">
    <location>
        <begin position="286"/>
        <end position="398"/>
    </location>
</feature>
<feature type="compositionally biased region" description="Polar residues" evidence="3">
    <location>
        <begin position="144"/>
        <end position="157"/>
    </location>
</feature>
<comment type="caution">
    <text evidence="5">The sequence shown here is derived from an EMBL/GenBank/DDBJ whole genome shotgun (WGS) entry which is preliminary data.</text>
</comment>
<dbReference type="Pfam" id="PF00057">
    <property type="entry name" value="Ldl_recept_a"/>
    <property type="match status" value="1"/>
</dbReference>
<evidence type="ECO:0000256" key="2">
    <source>
        <dbReference type="PROSITE-ProRule" id="PRU00124"/>
    </source>
</evidence>
<evidence type="ECO:0000256" key="1">
    <source>
        <dbReference type="ARBA" id="ARBA00023157"/>
    </source>
</evidence>
<dbReference type="InterPro" id="IPR001304">
    <property type="entry name" value="C-type_lectin-like"/>
</dbReference>
<gene>
    <name evidence="5" type="primary">Clec-L4</name>
    <name evidence="5" type="ORF">Hamer_G026413</name>
</gene>
<dbReference type="SMART" id="SM00034">
    <property type="entry name" value="CLECT"/>
    <property type="match status" value="1"/>
</dbReference>
<dbReference type="Pfam" id="PF00059">
    <property type="entry name" value="Lectin_C"/>
    <property type="match status" value="1"/>
</dbReference>
<dbReference type="CDD" id="cd00112">
    <property type="entry name" value="LDLa"/>
    <property type="match status" value="1"/>
</dbReference>
<dbReference type="InterPro" id="IPR036055">
    <property type="entry name" value="LDL_receptor-like_sf"/>
</dbReference>
<dbReference type="InterPro" id="IPR050111">
    <property type="entry name" value="C-type_lectin/snaclec_domain"/>
</dbReference>
<dbReference type="InterPro" id="IPR016186">
    <property type="entry name" value="C-type_lectin-like/link_sf"/>
</dbReference>
<evidence type="ECO:0000256" key="3">
    <source>
        <dbReference type="SAM" id="MobiDB-lite"/>
    </source>
</evidence>
<dbReference type="Gene3D" id="3.10.100.10">
    <property type="entry name" value="Mannose-Binding Protein A, subunit A"/>
    <property type="match status" value="1"/>
</dbReference>
<protein>
    <submittedName>
        <fullName evidence="5">C-type lectin-like 4</fullName>
    </submittedName>
</protein>
<keyword evidence="6" id="KW-1185">Reference proteome</keyword>
<dbReference type="SMART" id="SM00192">
    <property type="entry name" value="LDLa"/>
    <property type="match status" value="1"/>
</dbReference>
<accession>A0A8J5MLS0</accession>
<keyword evidence="1" id="KW-1015">Disulfide bond</keyword>
<name>A0A8J5MLS0_HOMAM</name>
<comment type="caution">
    <text evidence="2">Lacks conserved residue(s) required for the propagation of feature annotation.</text>
</comment>
<dbReference type="EMBL" id="JAHLQT010040062">
    <property type="protein sequence ID" value="KAG7156109.1"/>
    <property type="molecule type" value="Genomic_DNA"/>
</dbReference>
<dbReference type="InterPro" id="IPR002172">
    <property type="entry name" value="LDrepeatLR_classA_rpt"/>
</dbReference>
<dbReference type="PANTHER" id="PTHR22803">
    <property type="entry name" value="MANNOSE, PHOSPHOLIPASE, LECTIN RECEPTOR RELATED"/>
    <property type="match status" value="1"/>
</dbReference>
<dbReference type="SUPFAM" id="SSF57424">
    <property type="entry name" value="LDL receptor-like module"/>
    <property type="match status" value="1"/>
</dbReference>